<protein>
    <submittedName>
        <fullName evidence="2">Uncharacterized protein</fullName>
    </submittedName>
</protein>
<feature type="signal peptide" evidence="1">
    <location>
        <begin position="1"/>
        <end position="34"/>
    </location>
</feature>
<comment type="caution">
    <text evidence="2">The sequence shown here is derived from an EMBL/GenBank/DDBJ whole genome shotgun (WGS) entry which is preliminary data.</text>
</comment>
<name>A0A836C8Y1_9STRA</name>
<dbReference type="AlphaFoldDB" id="A0A836C8Y1"/>
<keyword evidence="3" id="KW-1185">Reference proteome</keyword>
<evidence type="ECO:0000313" key="2">
    <source>
        <dbReference type="EMBL" id="KAG5176228.1"/>
    </source>
</evidence>
<organism evidence="2 3">
    <name type="scientific">Tribonema minus</name>
    <dbReference type="NCBI Taxonomy" id="303371"/>
    <lineage>
        <taxon>Eukaryota</taxon>
        <taxon>Sar</taxon>
        <taxon>Stramenopiles</taxon>
        <taxon>Ochrophyta</taxon>
        <taxon>PX clade</taxon>
        <taxon>Xanthophyceae</taxon>
        <taxon>Tribonematales</taxon>
        <taxon>Tribonemataceae</taxon>
        <taxon>Tribonema</taxon>
    </lineage>
</organism>
<accession>A0A836C8Y1</accession>
<gene>
    <name evidence="2" type="ORF">JKP88DRAFT_228004</name>
</gene>
<reference evidence="2" key="1">
    <citation type="submission" date="2021-02" db="EMBL/GenBank/DDBJ databases">
        <title>First Annotated Genome of the Yellow-green Alga Tribonema minus.</title>
        <authorList>
            <person name="Mahan K.M."/>
        </authorList>
    </citation>
    <scope>NUCLEOTIDE SEQUENCE</scope>
    <source>
        <strain evidence="2">UTEX B ZZ1240</strain>
    </source>
</reference>
<feature type="non-terminal residue" evidence="2">
    <location>
        <position position="1"/>
    </location>
</feature>
<evidence type="ECO:0000313" key="3">
    <source>
        <dbReference type="Proteomes" id="UP000664859"/>
    </source>
</evidence>
<dbReference type="Proteomes" id="UP000664859">
    <property type="component" value="Unassembled WGS sequence"/>
</dbReference>
<proteinExistence type="predicted"/>
<keyword evidence="1" id="KW-0732">Signal</keyword>
<sequence>MHIPALRRACARGVRMLFVYIAAVAGASSGHSTALPIPWQVADLDLSKQINAGTDALASGVHAKHGTLYSAAPAGSYHSEPTDRHHAGQQLLWAPPRLMVVK</sequence>
<dbReference type="EMBL" id="JAFCMP010000539">
    <property type="protein sequence ID" value="KAG5176228.1"/>
    <property type="molecule type" value="Genomic_DNA"/>
</dbReference>
<feature type="chain" id="PRO_5032326800" evidence="1">
    <location>
        <begin position="35"/>
        <end position="102"/>
    </location>
</feature>
<evidence type="ECO:0000256" key="1">
    <source>
        <dbReference type="SAM" id="SignalP"/>
    </source>
</evidence>